<keyword evidence="1" id="KW-1185">Reference proteome</keyword>
<dbReference type="SUPFAM" id="SSF56281">
    <property type="entry name" value="Metallo-hydrolase/oxidoreductase"/>
    <property type="match status" value="1"/>
</dbReference>
<dbReference type="Proteomes" id="UP000887574">
    <property type="component" value="Unplaced"/>
</dbReference>
<organism evidence="1 2">
    <name type="scientific">Ditylenchus dipsaci</name>
    <dbReference type="NCBI Taxonomy" id="166011"/>
    <lineage>
        <taxon>Eukaryota</taxon>
        <taxon>Metazoa</taxon>
        <taxon>Ecdysozoa</taxon>
        <taxon>Nematoda</taxon>
        <taxon>Chromadorea</taxon>
        <taxon>Rhabditida</taxon>
        <taxon>Tylenchina</taxon>
        <taxon>Tylenchomorpha</taxon>
        <taxon>Sphaerularioidea</taxon>
        <taxon>Anguinidae</taxon>
        <taxon>Anguininae</taxon>
        <taxon>Ditylenchus</taxon>
    </lineage>
</organism>
<dbReference type="InterPro" id="IPR036866">
    <property type="entry name" value="RibonucZ/Hydroxyglut_hydro"/>
</dbReference>
<dbReference type="PANTHER" id="PTHR11203:SF37">
    <property type="entry name" value="INTEGRATOR COMPLEX SUBUNIT 11"/>
    <property type="match status" value="1"/>
</dbReference>
<dbReference type="GO" id="GO:0005634">
    <property type="term" value="C:nucleus"/>
    <property type="evidence" value="ECO:0007669"/>
    <property type="project" value="TreeGrafter"/>
</dbReference>
<name>A0A915DI60_9BILA</name>
<dbReference type="GO" id="GO:0004521">
    <property type="term" value="F:RNA endonuclease activity"/>
    <property type="evidence" value="ECO:0007669"/>
    <property type="project" value="TreeGrafter"/>
</dbReference>
<dbReference type="PANTHER" id="PTHR11203">
    <property type="entry name" value="CLEAVAGE AND POLYADENYLATION SPECIFICITY FACTOR FAMILY MEMBER"/>
    <property type="match status" value="1"/>
</dbReference>
<reference evidence="2" key="1">
    <citation type="submission" date="2022-11" db="UniProtKB">
        <authorList>
            <consortium name="WormBaseParasite"/>
        </authorList>
    </citation>
    <scope>IDENTIFICATION</scope>
</reference>
<sequence length="193" mass="22458">MFVHGEERKMEFLKSRVEKEFEIPVFKPANGETITINTNAAVYINVREEIIAKSIANCPSPSKRHCPFNAYVLMNKETKELDVVTPKEAAKILGVDLFTIAFSELYEVEEVNWERIAKKFKNYDPELQVKRDGIEMFDGELSFMNVSRHANQFEVIWEETREHWLEILLGEISARKVDPALVKTLSKTPMEYR</sequence>
<evidence type="ECO:0000313" key="1">
    <source>
        <dbReference type="Proteomes" id="UP000887574"/>
    </source>
</evidence>
<protein>
    <submittedName>
        <fullName evidence="2">Uncharacterized protein</fullName>
    </submittedName>
</protein>
<dbReference type="InterPro" id="IPR050698">
    <property type="entry name" value="MBL"/>
</dbReference>
<dbReference type="WBParaSite" id="jg19509">
    <property type="protein sequence ID" value="jg19509"/>
    <property type="gene ID" value="jg19509"/>
</dbReference>
<dbReference type="GO" id="GO:0016180">
    <property type="term" value="P:snRNA processing"/>
    <property type="evidence" value="ECO:0007669"/>
    <property type="project" value="TreeGrafter"/>
</dbReference>
<proteinExistence type="predicted"/>
<accession>A0A915DI60</accession>
<evidence type="ECO:0000313" key="2">
    <source>
        <dbReference type="WBParaSite" id="jg19509"/>
    </source>
</evidence>
<dbReference type="AlphaFoldDB" id="A0A915DI60"/>